<accession>A0A1M3T002</accession>
<feature type="region of interest" description="Disordered" evidence="1">
    <location>
        <begin position="1"/>
        <end position="32"/>
    </location>
</feature>
<evidence type="ECO:0000313" key="2">
    <source>
        <dbReference type="EMBL" id="OJZ80056.1"/>
    </source>
</evidence>
<evidence type="ECO:0000256" key="1">
    <source>
        <dbReference type="SAM" id="MobiDB-lite"/>
    </source>
</evidence>
<organism evidence="2 3">
    <name type="scientific">Aspergillus luchuensis (strain CBS 106.47)</name>
    <dbReference type="NCBI Taxonomy" id="1137211"/>
    <lineage>
        <taxon>Eukaryota</taxon>
        <taxon>Fungi</taxon>
        <taxon>Dikarya</taxon>
        <taxon>Ascomycota</taxon>
        <taxon>Pezizomycotina</taxon>
        <taxon>Eurotiomycetes</taxon>
        <taxon>Eurotiomycetidae</taxon>
        <taxon>Eurotiales</taxon>
        <taxon>Aspergillaceae</taxon>
        <taxon>Aspergillus</taxon>
        <taxon>Aspergillus subgen. Circumdati</taxon>
    </lineage>
</organism>
<sequence>MPDVSHPTESSPPDDRRPNFQAASDGSILTEKNDESERYWTLDVDIPSYDIPNPVSIHPRTVLICIFNPVNLSPWLLPSDLQCDFELTGSHRKLEEQVKHQDQENHRLHKRVSCICESVPTSLISPNLVVHFGTRLWKRNERRRAKEKRTERFSGQAGRGPKGKA</sequence>
<dbReference type="AlphaFoldDB" id="A0A1M3T002"/>
<dbReference type="VEuPathDB" id="FungiDB:ASPFODRAFT_148313"/>
<evidence type="ECO:0000313" key="3">
    <source>
        <dbReference type="Proteomes" id="UP000184063"/>
    </source>
</evidence>
<feature type="region of interest" description="Disordered" evidence="1">
    <location>
        <begin position="141"/>
        <end position="165"/>
    </location>
</feature>
<gene>
    <name evidence="2" type="ORF">ASPFODRAFT_148313</name>
</gene>
<protein>
    <submittedName>
        <fullName evidence="2">Uncharacterized protein</fullName>
    </submittedName>
</protein>
<dbReference type="EMBL" id="KV878262">
    <property type="protein sequence ID" value="OJZ80056.1"/>
    <property type="molecule type" value="Genomic_DNA"/>
</dbReference>
<dbReference type="Proteomes" id="UP000184063">
    <property type="component" value="Unassembled WGS sequence"/>
</dbReference>
<reference evidence="3" key="1">
    <citation type="journal article" date="2017" name="Genome Biol.">
        <title>Comparative genomics reveals high biological diversity and specific adaptations in the industrially and medically important fungal genus Aspergillus.</title>
        <authorList>
            <person name="de Vries R.P."/>
            <person name="Riley R."/>
            <person name="Wiebenga A."/>
            <person name="Aguilar-Osorio G."/>
            <person name="Amillis S."/>
            <person name="Uchima C.A."/>
            <person name="Anderluh G."/>
            <person name="Asadollahi M."/>
            <person name="Askin M."/>
            <person name="Barry K."/>
            <person name="Battaglia E."/>
            <person name="Bayram O."/>
            <person name="Benocci T."/>
            <person name="Braus-Stromeyer S.A."/>
            <person name="Caldana C."/>
            <person name="Canovas D."/>
            <person name="Cerqueira G.C."/>
            <person name="Chen F."/>
            <person name="Chen W."/>
            <person name="Choi C."/>
            <person name="Clum A."/>
            <person name="Dos Santos R.A."/>
            <person name="Damasio A.R."/>
            <person name="Diallinas G."/>
            <person name="Emri T."/>
            <person name="Fekete E."/>
            <person name="Flipphi M."/>
            <person name="Freyberg S."/>
            <person name="Gallo A."/>
            <person name="Gournas C."/>
            <person name="Habgood R."/>
            <person name="Hainaut M."/>
            <person name="Harispe M.L."/>
            <person name="Henrissat B."/>
            <person name="Hilden K.S."/>
            <person name="Hope R."/>
            <person name="Hossain A."/>
            <person name="Karabika E."/>
            <person name="Karaffa L."/>
            <person name="Karanyi Z."/>
            <person name="Krasevec N."/>
            <person name="Kuo A."/>
            <person name="Kusch H."/>
            <person name="LaButti K."/>
            <person name="Lagendijk E.L."/>
            <person name="Lapidus A."/>
            <person name="Levasseur A."/>
            <person name="Lindquist E."/>
            <person name="Lipzen A."/>
            <person name="Logrieco A.F."/>
            <person name="MacCabe A."/>
            <person name="Maekelae M.R."/>
            <person name="Malavazi I."/>
            <person name="Melin P."/>
            <person name="Meyer V."/>
            <person name="Mielnichuk N."/>
            <person name="Miskei M."/>
            <person name="Molnar A.P."/>
            <person name="Mule G."/>
            <person name="Ngan C.Y."/>
            <person name="Orejas M."/>
            <person name="Orosz E."/>
            <person name="Ouedraogo J.P."/>
            <person name="Overkamp K.M."/>
            <person name="Park H.-S."/>
            <person name="Perrone G."/>
            <person name="Piumi F."/>
            <person name="Punt P.J."/>
            <person name="Ram A.F."/>
            <person name="Ramon A."/>
            <person name="Rauscher S."/>
            <person name="Record E."/>
            <person name="Riano-Pachon D.M."/>
            <person name="Robert V."/>
            <person name="Roehrig J."/>
            <person name="Ruller R."/>
            <person name="Salamov A."/>
            <person name="Salih N.S."/>
            <person name="Samson R.A."/>
            <person name="Sandor E."/>
            <person name="Sanguinetti M."/>
            <person name="Schuetze T."/>
            <person name="Sepcic K."/>
            <person name="Shelest E."/>
            <person name="Sherlock G."/>
            <person name="Sophianopoulou V."/>
            <person name="Squina F.M."/>
            <person name="Sun H."/>
            <person name="Susca A."/>
            <person name="Todd R.B."/>
            <person name="Tsang A."/>
            <person name="Unkles S.E."/>
            <person name="van de Wiele N."/>
            <person name="van Rossen-Uffink D."/>
            <person name="Oliveira J.V."/>
            <person name="Vesth T.C."/>
            <person name="Visser J."/>
            <person name="Yu J.-H."/>
            <person name="Zhou M."/>
            <person name="Andersen M.R."/>
            <person name="Archer D.B."/>
            <person name="Baker S.E."/>
            <person name="Benoit I."/>
            <person name="Brakhage A.A."/>
            <person name="Braus G.H."/>
            <person name="Fischer R."/>
            <person name="Frisvad J.C."/>
            <person name="Goldman G.H."/>
            <person name="Houbraken J."/>
            <person name="Oakley B."/>
            <person name="Pocsi I."/>
            <person name="Scazzocchio C."/>
            <person name="Seiboth B."/>
            <person name="vanKuyk P.A."/>
            <person name="Wortman J."/>
            <person name="Dyer P.S."/>
            <person name="Grigoriev I.V."/>
        </authorList>
    </citation>
    <scope>NUCLEOTIDE SEQUENCE [LARGE SCALE GENOMIC DNA]</scope>
    <source>
        <strain evidence="3">CBS 106.47</strain>
    </source>
</reference>
<proteinExistence type="predicted"/>
<name>A0A1M3T002_ASPLC</name>